<reference evidence="2" key="1">
    <citation type="submission" date="2020-01" db="EMBL/GenBank/DDBJ databases">
        <authorList>
            <person name="Mishra B."/>
        </authorList>
    </citation>
    <scope>NUCLEOTIDE SEQUENCE [LARGE SCALE GENOMIC DNA]</scope>
</reference>
<feature type="compositionally biased region" description="Basic residues" evidence="1">
    <location>
        <begin position="97"/>
        <end position="106"/>
    </location>
</feature>
<evidence type="ECO:0000256" key="1">
    <source>
        <dbReference type="SAM" id="MobiDB-lite"/>
    </source>
</evidence>
<organism evidence="2 3">
    <name type="scientific">Microthlaspi erraticum</name>
    <dbReference type="NCBI Taxonomy" id="1685480"/>
    <lineage>
        <taxon>Eukaryota</taxon>
        <taxon>Viridiplantae</taxon>
        <taxon>Streptophyta</taxon>
        <taxon>Embryophyta</taxon>
        <taxon>Tracheophyta</taxon>
        <taxon>Spermatophyta</taxon>
        <taxon>Magnoliopsida</taxon>
        <taxon>eudicotyledons</taxon>
        <taxon>Gunneridae</taxon>
        <taxon>Pentapetalae</taxon>
        <taxon>rosids</taxon>
        <taxon>malvids</taxon>
        <taxon>Brassicales</taxon>
        <taxon>Brassicaceae</taxon>
        <taxon>Coluteocarpeae</taxon>
        <taxon>Microthlaspi</taxon>
    </lineage>
</organism>
<keyword evidence="3" id="KW-1185">Reference proteome</keyword>
<feature type="compositionally biased region" description="Basic and acidic residues" evidence="1">
    <location>
        <begin position="68"/>
        <end position="96"/>
    </location>
</feature>
<dbReference type="Proteomes" id="UP000467841">
    <property type="component" value="Unassembled WGS sequence"/>
</dbReference>
<comment type="caution">
    <text evidence="2">The sequence shown here is derived from an EMBL/GenBank/DDBJ whole genome shotgun (WGS) entry which is preliminary data.</text>
</comment>
<protein>
    <submittedName>
        <fullName evidence="2">Uncharacterized protein</fullName>
    </submittedName>
</protein>
<dbReference type="AlphaFoldDB" id="A0A6D2KVH1"/>
<feature type="compositionally biased region" description="Basic and acidic residues" evidence="1">
    <location>
        <begin position="140"/>
        <end position="151"/>
    </location>
</feature>
<name>A0A6D2KVH1_9BRAS</name>
<feature type="region of interest" description="Disordered" evidence="1">
    <location>
        <begin position="43"/>
        <end position="151"/>
    </location>
</feature>
<sequence>MNPSVVAAHKRIGLLQKLNKWQGKAMEKMQKSMDKMVSKIKNLEKKSLVLHPRRRRHPWPPHSLGVDPSHHSKEASCQEPHRASSFEPREEGDNSQRRRKSSKARRSNSTTGLDRVQTEETQLGRADGRVGLEGSEFEDPGFRYDPSKRRI</sequence>
<gene>
    <name evidence="2" type="ORF">MERR_LOCUS43325</name>
</gene>
<evidence type="ECO:0000313" key="3">
    <source>
        <dbReference type="Proteomes" id="UP000467841"/>
    </source>
</evidence>
<evidence type="ECO:0000313" key="2">
    <source>
        <dbReference type="EMBL" id="CAA7056089.1"/>
    </source>
</evidence>
<proteinExistence type="predicted"/>
<accession>A0A6D2KVH1</accession>
<dbReference type="EMBL" id="CACVBM020001625">
    <property type="protein sequence ID" value="CAA7056089.1"/>
    <property type="molecule type" value="Genomic_DNA"/>
</dbReference>